<organism evidence="3 4">
    <name type="scientific">Halococcus salifodinae DSM 8989</name>
    <dbReference type="NCBI Taxonomy" id="1227456"/>
    <lineage>
        <taxon>Archaea</taxon>
        <taxon>Methanobacteriati</taxon>
        <taxon>Methanobacteriota</taxon>
        <taxon>Stenosarchaea group</taxon>
        <taxon>Halobacteria</taxon>
        <taxon>Halobacteriales</taxon>
        <taxon>Halococcaceae</taxon>
        <taxon>Halococcus</taxon>
    </lineage>
</organism>
<protein>
    <submittedName>
        <fullName evidence="3">Uncharacterized protein</fullName>
    </submittedName>
</protein>
<accession>M0NAG5</accession>
<evidence type="ECO:0000313" key="3">
    <source>
        <dbReference type="EMBL" id="EMA54543.1"/>
    </source>
</evidence>
<proteinExistence type="predicted"/>
<dbReference type="STRING" id="1227456.C450_05790"/>
<feature type="domain" description="Methanogenesis regulatory protein FilR1 middle" evidence="1">
    <location>
        <begin position="91"/>
        <end position="215"/>
    </location>
</feature>
<name>M0NAG5_9EURY</name>
<sequence length="229" mass="25780">MERCSVSRPAVWRSLAGFSDRNWVKEDSGLYRITIIGEFVLSHYETLAEVIDCAGERARFFDHLGDIGSTFPAEALAETTVVTATPEKPSVALNRFRDALTTSTTEQFRALVPGVRRVVEEVSWHLSTMDAAFELIVGETALELQTVPDALVEARSHEWFRFYMCPKPLEFGMLLSDDYVLVSAYDEWGNLRSCLEGMNEPLLEWAVDIYKEHRQDATPADAISGLPQI</sequence>
<feature type="domain" description="HVO-A0261-like N-terminal" evidence="2">
    <location>
        <begin position="2"/>
        <end position="53"/>
    </location>
</feature>
<dbReference type="Pfam" id="PF25213">
    <property type="entry name" value="HVO_A0261_N"/>
    <property type="match status" value="1"/>
</dbReference>
<evidence type="ECO:0000259" key="2">
    <source>
        <dbReference type="Pfam" id="PF25213"/>
    </source>
</evidence>
<keyword evidence="4" id="KW-1185">Reference proteome</keyword>
<dbReference type="Proteomes" id="UP000011625">
    <property type="component" value="Unassembled WGS sequence"/>
</dbReference>
<evidence type="ECO:0000259" key="1">
    <source>
        <dbReference type="Pfam" id="PF08350"/>
    </source>
</evidence>
<gene>
    <name evidence="3" type="ORF">C450_05790</name>
</gene>
<dbReference type="AlphaFoldDB" id="M0NAG5"/>
<dbReference type="EMBL" id="AOME01000027">
    <property type="protein sequence ID" value="EMA54543.1"/>
    <property type="molecule type" value="Genomic_DNA"/>
</dbReference>
<dbReference type="InterPro" id="IPR057527">
    <property type="entry name" value="HVO_A0261-like_N"/>
</dbReference>
<reference evidence="3 4" key="1">
    <citation type="journal article" date="2014" name="PLoS Genet.">
        <title>Phylogenetically driven sequencing of extremely halophilic archaea reveals strategies for static and dynamic osmo-response.</title>
        <authorList>
            <person name="Becker E.A."/>
            <person name="Seitzer P.M."/>
            <person name="Tritt A."/>
            <person name="Larsen D."/>
            <person name="Krusor M."/>
            <person name="Yao A.I."/>
            <person name="Wu D."/>
            <person name="Madern D."/>
            <person name="Eisen J.A."/>
            <person name="Darling A.E."/>
            <person name="Facciotti M.T."/>
        </authorList>
    </citation>
    <scope>NUCLEOTIDE SEQUENCE [LARGE SCALE GENOMIC DNA]</scope>
    <source>
        <strain evidence="3 4">DSM 8989</strain>
    </source>
</reference>
<dbReference type="Pfam" id="PF08350">
    <property type="entry name" value="FilR1_middle"/>
    <property type="match status" value="1"/>
</dbReference>
<dbReference type="InterPro" id="IPR013561">
    <property type="entry name" value="FilR1_middle_dom"/>
</dbReference>
<comment type="caution">
    <text evidence="3">The sequence shown here is derived from an EMBL/GenBank/DDBJ whole genome shotgun (WGS) entry which is preliminary data.</text>
</comment>
<evidence type="ECO:0000313" key="4">
    <source>
        <dbReference type="Proteomes" id="UP000011625"/>
    </source>
</evidence>